<dbReference type="Proteomes" id="UP000008229">
    <property type="component" value="Chromosome"/>
</dbReference>
<name>D3F0S4_CONWI</name>
<evidence type="ECO:0000256" key="2">
    <source>
        <dbReference type="ARBA" id="ARBA00022737"/>
    </source>
</evidence>
<feature type="domain" description="Rhodanese" evidence="3">
    <location>
        <begin position="24"/>
        <end position="142"/>
    </location>
</feature>
<dbReference type="eggNOG" id="COG2897">
    <property type="taxonomic scope" value="Bacteria"/>
</dbReference>
<dbReference type="SMART" id="SM00450">
    <property type="entry name" value="RHOD"/>
    <property type="match status" value="2"/>
</dbReference>
<sequence>MAVRGSVNASIMITPEELALSLAAVEPPAVLDVRWQLGDPGFGQRAYAAGHIPGAVFCDLDSVLSGPAGPEGRHPLPDLDELARWLRDAGVDAEREVCVYGAREPMGAARAWWLLRYVGHERVRVLDGGLAAWQADGFDVTDEVPRPRPGSFTVRVVAEHRLDDALVQARADDGVLLDARAPERYSGESEPIDPIAGHIPGALNAPAAEMVDADGRMLSAELLRARFGQLGITPDTAVGVYCGSGVTAATDILALALAGMPAALYAGSWSKWTAQPDPPVATGPDPR</sequence>
<evidence type="ECO:0000256" key="1">
    <source>
        <dbReference type="ARBA" id="ARBA00022679"/>
    </source>
</evidence>
<dbReference type="PROSITE" id="PS50206">
    <property type="entry name" value="RHODANESE_3"/>
    <property type="match status" value="2"/>
</dbReference>
<organism evidence="4 5">
    <name type="scientific">Conexibacter woesei (strain DSM 14684 / CCUG 47730 / CIP 108061 / JCM 11494 / NBRC 100937 / ID131577)</name>
    <dbReference type="NCBI Taxonomy" id="469383"/>
    <lineage>
        <taxon>Bacteria</taxon>
        <taxon>Bacillati</taxon>
        <taxon>Actinomycetota</taxon>
        <taxon>Thermoleophilia</taxon>
        <taxon>Solirubrobacterales</taxon>
        <taxon>Conexibacteraceae</taxon>
        <taxon>Conexibacter</taxon>
    </lineage>
</organism>
<evidence type="ECO:0000313" key="5">
    <source>
        <dbReference type="Proteomes" id="UP000008229"/>
    </source>
</evidence>
<dbReference type="InterPro" id="IPR001763">
    <property type="entry name" value="Rhodanese-like_dom"/>
</dbReference>
<dbReference type="PANTHER" id="PTHR11364">
    <property type="entry name" value="THIOSULFATE SULFERTANSFERASE"/>
    <property type="match status" value="1"/>
</dbReference>
<keyword evidence="5" id="KW-1185">Reference proteome</keyword>
<dbReference type="PANTHER" id="PTHR11364:SF27">
    <property type="entry name" value="SULFURTRANSFERASE"/>
    <property type="match status" value="1"/>
</dbReference>
<dbReference type="InterPro" id="IPR045078">
    <property type="entry name" value="TST/MPST-like"/>
</dbReference>
<dbReference type="CDD" id="cd01448">
    <property type="entry name" value="TST_Repeat_1"/>
    <property type="match status" value="1"/>
</dbReference>
<evidence type="ECO:0000259" key="3">
    <source>
        <dbReference type="PROSITE" id="PS50206"/>
    </source>
</evidence>
<keyword evidence="2" id="KW-0677">Repeat</keyword>
<reference evidence="5" key="2">
    <citation type="submission" date="2010-01" db="EMBL/GenBank/DDBJ databases">
        <title>The complete genome of Conexibacter woesei DSM 14684.</title>
        <authorList>
            <consortium name="US DOE Joint Genome Institute (JGI-PGF)"/>
            <person name="Lucas S."/>
            <person name="Copeland A."/>
            <person name="Lapidus A."/>
            <person name="Glavina del Rio T."/>
            <person name="Dalin E."/>
            <person name="Tice H."/>
            <person name="Bruce D."/>
            <person name="Goodwin L."/>
            <person name="Pitluck S."/>
            <person name="Kyrpides N."/>
            <person name="Mavromatis K."/>
            <person name="Ivanova N."/>
            <person name="Mikhailova N."/>
            <person name="Chertkov O."/>
            <person name="Brettin T."/>
            <person name="Detter J.C."/>
            <person name="Han C."/>
            <person name="Larimer F."/>
            <person name="Land M."/>
            <person name="Hauser L."/>
            <person name="Markowitz V."/>
            <person name="Cheng J.-F."/>
            <person name="Hugenholtz P."/>
            <person name="Woyke T."/>
            <person name="Wu D."/>
            <person name="Pukall R."/>
            <person name="Steenblock K."/>
            <person name="Schneider S."/>
            <person name="Klenk H.-P."/>
            <person name="Eisen J.A."/>
        </authorList>
    </citation>
    <scope>NUCLEOTIDE SEQUENCE [LARGE SCALE GENOMIC DNA]</scope>
    <source>
        <strain evidence="5">DSM 14684 / CIP 108061 / JCM 11494 / NBRC 100937 / ID131577</strain>
    </source>
</reference>
<dbReference type="Pfam" id="PF00581">
    <property type="entry name" value="Rhodanese"/>
    <property type="match status" value="2"/>
</dbReference>
<dbReference type="AlphaFoldDB" id="D3F0S4"/>
<reference evidence="4 5" key="1">
    <citation type="journal article" date="2010" name="Stand. Genomic Sci.">
        <title>Complete genome sequence of Conexibacter woesei type strain (ID131577).</title>
        <authorList>
            <person name="Pukall R."/>
            <person name="Lapidus A."/>
            <person name="Glavina Del Rio T."/>
            <person name="Copeland A."/>
            <person name="Tice H."/>
            <person name="Cheng J.-F."/>
            <person name="Lucas S."/>
            <person name="Chen F."/>
            <person name="Nolan M."/>
            <person name="Bruce D."/>
            <person name="Goodwin L."/>
            <person name="Pitluck S."/>
            <person name="Mavromatis K."/>
            <person name="Ivanova N."/>
            <person name="Ovchinnikova G."/>
            <person name="Pati A."/>
            <person name="Chen A."/>
            <person name="Palaniappan K."/>
            <person name="Land M."/>
            <person name="Hauser L."/>
            <person name="Chang Y.-J."/>
            <person name="Jeffries C.D."/>
            <person name="Chain P."/>
            <person name="Meincke L."/>
            <person name="Sims D."/>
            <person name="Brettin T."/>
            <person name="Detter J.C."/>
            <person name="Rohde M."/>
            <person name="Goeker M."/>
            <person name="Bristow J."/>
            <person name="Eisen J.A."/>
            <person name="Markowitz V."/>
            <person name="Kyrpides N.C."/>
            <person name="Klenk H.-P."/>
            <person name="Hugenholtz P."/>
        </authorList>
    </citation>
    <scope>NUCLEOTIDE SEQUENCE [LARGE SCALE GENOMIC DNA]</scope>
    <source>
        <strain evidence="5">DSM 14684 / CIP 108061 / JCM 11494 / NBRC 100937 / ID131577</strain>
    </source>
</reference>
<dbReference type="SUPFAM" id="SSF52821">
    <property type="entry name" value="Rhodanese/Cell cycle control phosphatase"/>
    <property type="match status" value="2"/>
</dbReference>
<gene>
    <name evidence="4" type="ordered locus">Cwoe_5604</name>
</gene>
<dbReference type="KEGG" id="cwo:Cwoe_5604"/>
<proteinExistence type="predicted"/>
<dbReference type="EMBL" id="CP001854">
    <property type="protein sequence ID" value="ADB54008.1"/>
    <property type="molecule type" value="Genomic_DNA"/>
</dbReference>
<protein>
    <submittedName>
        <fullName evidence="4">Rhodanese domain protein</fullName>
    </submittedName>
</protein>
<dbReference type="HOGENOM" id="CLU_031618_0_0_11"/>
<keyword evidence="1" id="KW-0808">Transferase</keyword>
<dbReference type="CDD" id="cd01449">
    <property type="entry name" value="TST_Repeat_2"/>
    <property type="match status" value="1"/>
</dbReference>
<feature type="domain" description="Rhodanese" evidence="3">
    <location>
        <begin position="170"/>
        <end position="281"/>
    </location>
</feature>
<dbReference type="InterPro" id="IPR036873">
    <property type="entry name" value="Rhodanese-like_dom_sf"/>
</dbReference>
<dbReference type="STRING" id="469383.Cwoe_5604"/>
<dbReference type="Gene3D" id="3.40.250.10">
    <property type="entry name" value="Rhodanese-like domain"/>
    <property type="match status" value="2"/>
</dbReference>
<accession>D3F0S4</accession>
<evidence type="ECO:0000313" key="4">
    <source>
        <dbReference type="EMBL" id="ADB54008.1"/>
    </source>
</evidence>
<dbReference type="GO" id="GO:0004792">
    <property type="term" value="F:thiosulfate-cyanide sulfurtransferase activity"/>
    <property type="evidence" value="ECO:0007669"/>
    <property type="project" value="TreeGrafter"/>
</dbReference>